<organism evidence="1 2">
    <name type="scientific">Candidatus Adlerbacteria bacterium RIFCSPHIGHO2_12_FULL_53_18</name>
    <dbReference type="NCBI Taxonomy" id="1797242"/>
    <lineage>
        <taxon>Bacteria</taxon>
        <taxon>Candidatus Adleribacteriota</taxon>
    </lineage>
</organism>
<dbReference type="AlphaFoldDB" id="A0A1F4XRP7"/>
<sequence length="71" mass="7162">MGALAHGALRLPIAAAIIGCGCLWSYATNSSPCDGNVVQAEIGGVVQEICITKKECEKRVDASGQPAASCG</sequence>
<name>A0A1F4XRP7_9BACT</name>
<evidence type="ECO:0000313" key="2">
    <source>
        <dbReference type="Proteomes" id="UP000178091"/>
    </source>
</evidence>
<evidence type="ECO:0000313" key="1">
    <source>
        <dbReference type="EMBL" id="OGC84345.1"/>
    </source>
</evidence>
<comment type="caution">
    <text evidence="1">The sequence shown here is derived from an EMBL/GenBank/DDBJ whole genome shotgun (WGS) entry which is preliminary data.</text>
</comment>
<proteinExistence type="predicted"/>
<gene>
    <name evidence="1" type="ORF">A3F55_01600</name>
</gene>
<protein>
    <submittedName>
        <fullName evidence="1">Uncharacterized protein</fullName>
    </submittedName>
</protein>
<reference evidence="1 2" key="1">
    <citation type="journal article" date="2016" name="Nat. Commun.">
        <title>Thousands of microbial genomes shed light on interconnected biogeochemical processes in an aquifer system.</title>
        <authorList>
            <person name="Anantharaman K."/>
            <person name="Brown C.T."/>
            <person name="Hug L.A."/>
            <person name="Sharon I."/>
            <person name="Castelle C.J."/>
            <person name="Probst A.J."/>
            <person name="Thomas B.C."/>
            <person name="Singh A."/>
            <person name="Wilkins M.J."/>
            <person name="Karaoz U."/>
            <person name="Brodie E.L."/>
            <person name="Williams K.H."/>
            <person name="Hubbard S.S."/>
            <person name="Banfield J.F."/>
        </authorList>
    </citation>
    <scope>NUCLEOTIDE SEQUENCE [LARGE SCALE GENOMIC DNA]</scope>
</reference>
<dbReference type="EMBL" id="MEWW01000017">
    <property type="protein sequence ID" value="OGC84345.1"/>
    <property type="molecule type" value="Genomic_DNA"/>
</dbReference>
<dbReference type="Proteomes" id="UP000178091">
    <property type="component" value="Unassembled WGS sequence"/>
</dbReference>
<accession>A0A1F4XRP7</accession>